<keyword evidence="2" id="KW-1185">Reference proteome</keyword>
<accession>A0A391NJA0</accession>
<evidence type="ECO:0000313" key="2">
    <source>
        <dbReference type="Proteomes" id="UP000265618"/>
    </source>
</evidence>
<sequence length="157" mass="17915">MQPDSSSDALSLLSIEKKVDLLVSLVPRLTDDITFVKETLYQVSKNFDQLSCYFVQRMSGVENELQQLTTSLNRSRQHNQIKPHRQTSSGRQLDLAPFRDALTKYFSDQRDMGDIDDEVLTTILERARREGLDLSVDPDRIVVLAIQYRAQLLADGV</sequence>
<name>A0A391NJA0_9EUKA</name>
<proteinExistence type="predicted"/>
<dbReference type="AlphaFoldDB" id="A0A391NJA0"/>
<protein>
    <submittedName>
        <fullName evidence="1">Uncharacterized protein</fullName>
    </submittedName>
</protein>
<dbReference type="Proteomes" id="UP000265618">
    <property type="component" value="Unassembled WGS sequence"/>
</dbReference>
<organism evidence="1 2">
    <name type="scientific">Kipferlia bialata</name>
    <dbReference type="NCBI Taxonomy" id="797122"/>
    <lineage>
        <taxon>Eukaryota</taxon>
        <taxon>Metamonada</taxon>
        <taxon>Carpediemonas-like organisms</taxon>
        <taxon>Kipferlia</taxon>
    </lineage>
</organism>
<dbReference type="EMBL" id="BDIP01000375">
    <property type="protein sequence ID" value="GCA62254.1"/>
    <property type="molecule type" value="Genomic_DNA"/>
</dbReference>
<evidence type="ECO:0000313" key="1">
    <source>
        <dbReference type="EMBL" id="GCA62254.1"/>
    </source>
</evidence>
<gene>
    <name evidence="1" type="ORF">KIPB_002323</name>
</gene>
<comment type="caution">
    <text evidence="1">The sequence shown here is derived from an EMBL/GenBank/DDBJ whole genome shotgun (WGS) entry which is preliminary data.</text>
</comment>
<reference evidence="1 2" key="1">
    <citation type="journal article" date="2018" name="PLoS ONE">
        <title>The draft genome of Kipferlia bialata reveals reductive genome evolution in fornicate parasites.</title>
        <authorList>
            <person name="Tanifuji G."/>
            <person name="Takabayashi S."/>
            <person name="Kume K."/>
            <person name="Takagi M."/>
            <person name="Nakayama T."/>
            <person name="Kamikawa R."/>
            <person name="Inagaki Y."/>
            <person name="Hashimoto T."/>
        </authorList>
    </citation>
    <scope>NUCLEOTIDE SEQUENCE [LARGE SCALE GENOMIC DNA]</scope>
    <source>
        <strain evidence="1">NY0173</strain>
    </source>
</reference>